<dbReference type="AlphaFoldDB" id="A0A2H0D138"/>
<proteinExistence type="predicted"/>
<gene>
    <name evidence="1" type="ORF">COW86_01285</name>
</gene>
<evidence type="ECO:0000313" key="1">
    <source>
        <dbReference type="EMBL" id="PIP75874.1"/>
    </source>
</evidence>
<name>A0A2H0D138_9BACT</name>
<organism evidence="1 2">
    <name type="scientific">Candidatus Kuenenbacteria bacterium CG22_combo_CG10-13_8_21_14_all_39_9</name>
    <dbReference type="NCBI Taxonomy" id="1974621"/>
    <lineage>
        <taxon>Bacteria</taxon>
        <taxon>Candidatus Kueneniibacteriota</taxon>
    </lineage>
</organism>
<accession>A0A2H0D138</accession>
<protein>
    <submittedName>
        <fullName evidence="1">Uncharacterized protein</fullName>
    </submittedName>
</protein>
<dbReference type="Proteomes" id="UP000230159">
    <property type="component" value="Unassembled WGS sequence"/>
</dbReference>
<dbReference type="EMBL" id="PCTN01000057">
    <property type="protein sequence ID" value="PIP75874.1"/>
    <property type="molecule type" value="Genomic_DNA"/>
</dbReference>
<sequence>MDKIPSLFAKSNLSTDAQNELFKVLKLLPLAELNELCDFLKIHPEWIIKLYDNYQSKKQAADKADPKLWQKILEQEEKMIKEME</sequence>
<evidence type="ECO:0000313" key="2">
    <source>
        <dbReference type="Proteomes" id="UP000230159"/>
    </source>
</evidence>
<comment type="caution">
    <text evidence="1">The sequence shown here is derived from an EMBL/GenBank/DDBJ whole genome shotgun (WGS) entry which is preliminary data.</text>
</comment>
<reference evidence="1 2" key="1">
    <citation type="submission" date="2017-09" db="EMBL/GenBank/DDBJ databases">
        <title>Depth-based differentiation of microbial function through sediment-hosted aquifers and enrichment of novel symbionts in the deep terrestrial subsurface.</title>
        <authorList>
            <person name="Probst A.J."/>
            <person name="Ladd B."/>
            <person name="Jarett J.K."/>
            <person name="Geller-Mcgrath D.E."/>
            <person name="Sieber C.M."/>
            <person name="Emerson J.B."/>
            <person name="Anantharaman K."/>
            <person name="Thomas B.C."/>
            <person name="Malmstrom R."/>
            <person name="Stieglmeier M."/>
            <person name="Klingl A."/>
            <person name="Woyke T."/>
            <person name="Ryan C.M."/>
            <person name="Banfield J.F."/>
        </authorList>
    </citation>
    <scope>NUCLEOTIDE SEQUENCE [LARGE SCALE GENOMIC DNA]</scope>
    <source>
        <strain evidence="1">CG22_combo_CG10-13_8_21_14_all_39_9</strain>
    </source>
</reference>